<dbReference type="GO" id="GO:0009451">
    <property type="term" value="P:RNA modification"/>
    <property type="evidence" value="ECO:0007669"/>
    <property type="project" value="InterPro"/>
</dbReference>
<sequence>MAPLPRRRHLLPYTFELPFSLAASSLDSLRKARQLHALLLVSSPLSSTFVYNNLLSLYAKCGALADARKVFDAMPVRRSAVSYNAVIAAHSRDPRSAPLALRLFRDMARAGLSPTTSTLASVVRASASLKDPFFGSIIHTRVIISGLWDNVCVQTALLGMYAEFGSVGSARRVFDEMGVRDVIAWNCIIHCYVKNGHAKQGLELLCGMMRTGLAPTQSTFSIALHGCAKAEDWNGGRMVHAQMIKSDMEPDLPMHNALLDMYASCADITAALCVFEGIEEPDLVSWNSLIAGYSDVGDGEKAMHAFIQLRAASLYGGPDPDEYTFSAVVSAVANVRAIYYGRPLHAQVVKAGFEYSIYVGNTLINMYFMNEEPNLARMLFNSMHEKDVIIWTEMIVGHSTLGEGELALTYFYDMLKEGHKVDSFSLSSALNSSADLAVLRQGEMLHSQVIKAGYGANMSVSGSLVDMYAKNGYLESAFAVFTSLHHPDLKCWNSIIGGYGNHGNAAEAFKLFSKMVGLGLHPDRVTYVSLLSACCHSGSVERGRFYWFCMMTDGVVPGIKHYTCMANLLSRAGLLQEAEELIIRSPFANKSPELWKILLSSCVLLRDVSKGVEAAERVCGIMSLKCGTG</sequence>
<organism evidence="4 5">
    <name type="scientific">Ananas comosus</name>
    <name type="common">Pineapple</name>
    <name type="synonym">Ananas ananas</name>
    <dbReference type="NCBI Taxonomy" id="4615"/>
    <lineage>
        <taxon>Eukaryota</taxon>
        <taxon>Viridiplantae</taxon>
        <taxon>Streptophyta</taxon>
        <taxon>Embryophyta</taxon>
        <taxon>Tracheophyta</taxon>
        <taxon>Spermatophyta</taxon>
        <taxon>Magnoliopsida</taxon>
        <taxon>Liliopsida</taxon>
        <taxon>Poales</taxon>
        <taxon>Bromeliaceae</taxon>
        <taxon>Bromelioideae</taxon>
        <taxon>Ananas</taxon>
    </lineage>
</organism>
<evidence type="ECO:0000256" key="3">
    <source>
        <dbReference type="PROSITE-ProRule" id="PRU00708"/>
    </source>
</evidence>
<feature type="repeat" description="PPR" evidence="3">
    <location>
        <begin position="79"/>
        <end position="114"/>
    </location>
</feature>
<dbReference type="InterPro" id="IPR046960">
    <property type="entry name" value="PPR_At4g14850-like_plant"/>
</dbReference>
<evidence type="ECO:0000313" key="4">
    <source>
        <dbReference type="Proteomes" id="UP000515123"/>
    </source>
</evidence>
<name>A0A6P5GW68_ANACO</name>
<dbReference type="OrthoDB" id="728902at2759"/>
<gene>
    <name evidence="5" type="primary">LOC109727272</name>
</gene>
<dbReference type="GO" id="GO:0003723">
    <property type="term" value="F:RNA binding"/>
    <property type="evidence" value="ECO:0007669"/>
    <property type="project" value="InterPro"/>
</dbReference>
<keyword evidence="1" id="KW-0677">Repeat</keyword>
<dbReference type="InterPro" id="IPR002885">
    <property type="entry name" value="PPR_rpt"/>
</dbReference>
<feature type="repeat" description="PPR" evidence="3">
    <location>
        <begin position="216"/>
        <end position="250"/>
    </location>
</feature>
<feature type="repeat" description="PPR" evidence="3">
    <location>
        <begin position="181"/>
        <end position="215"/>
    </location>
</feature>
<proteinExistence type="predicted"/>
<reference evidence="5" key="2">
    <citation type="submission" date="2025-08" db="UniProtKB">
        <authorList>
            <consortium name="RefSeq"/>
        </authorList>
    </citation>
    <scope>IDENTIFICATION</scope>
    <source>
        <tissue evidence="5">Leaf</tissue>
    </source>
</reference>
<evidence type="ECO:0000256" key="1">
    <source>
        <dbReference type="ARBA" id="ARBA00022737"/>
    </source>
</evidence>
<keyword evidence="4" id="KW-1185">Reference proteome</keyword>
<dbReference type="PROSITE" id="PS51375">
    <property type="entry name" value="PPR"/>
    <property type="match status" value="7"/>
</dbReference>
<reference evidence="4" key="1">
    <citation type="journal article" date="2015" name="Nat. Genet.">
        <title>The pineapple genome and the evolution of CAM photosynthesis.</title>
        <authorList>
            <person name="Ming R."/>
            <person name="VanBuren R."/>
            <person name="Wai C.M."/>
            <person name="Tang H."/>
            <person name="Schatz M.C."/>
            <person name="Bowers J.E."/>
            <person name="Lyons E."/>
            <person name="Wang M.L."/>
            <person name="Chen J."/>
            <person name="Biggers E."/>
            <person name="Zhang J."/>
            <person name="Huang L."/>
            <person name="Zhang L."/>
            <person name="Miao W."/>
            <person name="Zhang J."/>
            <person name="Ye Z."/>
            <person name="Miao C."/>
            <person name="Lin Z."/>
            <person name="Wang H."/>
            <person name="Zhou H."/>
            <person name="Yim W.C."/>
            <person name="Priest H.D."/>
            <person name="Zheng C."/>
            <person name="Woodhouse M."/>
            <person name="Edger P.P."/>
            <person name="Guyot R."/>
            <person name="Guo H.B."/>
            <person name="Guo H."/>
            <person name="Zheng G."/>
            <person name="Singh R."/>
            <person name="Sharma A."/>
            <person name="Min X."/>
            <person name="Zheng Y."/>
            <person name="Lee H."/>
            <person name="Gurtowski J."/>
            <person name="Sedlazeck F.J."/>
            <person name="Harkess A."/>
            <person name="McKain M.R."/>
            <person name="Liao Z."/>
            <person name="Fang J."/>
            <person name="Liu J."/>
            <person name="Zhang X."/>
            <person name="Zhang Q."/>
            <person name="Hu W."/>
            <person name="Qin Y."/>
            <person name="Wang K."/>
            <person name="Chen L.Y."/>
            <person name="Shirley N."/>
            <person name="Lin Y.R."/>
            <person name="Liu L.Y."/>
            <person name="Hernandez A.G."/>
            <person name="Wright C.L."/>
            <person name="Bulone V."/>
            <person name="Tuskan G.A."/>
            <person name="Heath K."/>
            <person name="Zee F."/>
            <person name="Moore P.H."/>
            <person name="Sunkar R."/>
            <person name="Leebens-Mack J.H."/>
            <person name="Mockler T."/>
            <person name="Bennetzen J.L."/>
            <person name="Freeling M."/>
            <person name="Sankoff D."/>
            <person name="Paterson A.H."/>
            <person name="Zhu X."/>
            <person name="Yang X."/>
            <person name="Smith J.A."/>
            <person name="Cushman J.C."/>
            <person name="Paull R.E."/>
            <person name="Yu Q."/>
        </authorList>
    </citation>
    <scope>NUCLEOTIDE SEQUENCE [LARGE SCALE GENOMIC DNA]</scope>
    <source>
        <strain evidence="4">cv. F153</strain>
    </source>
</reference>
<dbReference type="PANTHER" id="PTHR24015:SF2017">
    <property type="entry name" value="PENTATRICOPEPTIDE REPEAT-CONTAINING PROTEIN"/>
    <property type="match status" value="1"/>
</dbReference>
<protein>
    <submittedName>
        <fullName evidence="5">Pentatricopeptide repeat-containing protein At3g50420-like</fullName>
    </submittedName>
</protein>
<feature type="repeat" description="PPR" evidence="3">
    <location>
        <begin position="488"/>
        <end position="522"/>
    </location>
</feature>
<dbReference type="FunFam" id="1.25.40.10:FF:000158">
    <property type="entry name" value="pentatricopeptide repeat-containing protein At2g33680"/>
    <property type="match status" value="1"/>
</dbReference>
<dbReference type="Gene3D" id="1.25.40.10">
    <property type="entry name" value="Tetratricopeptide repeat domain"/>
    <property type="match status" value="5"/>
</dbReference>
<accession>A0A6P5GW68</accession>
<evidence type="ECO:0000256" key="2">
    <source>
        <dbReference type="ARBA" id="ARBA00022946"/>
    </source>
</evidence>
<dbReference type="GO" id="GO:0099402">
    <property type="term" value="P:plant organ development"/>
    <property type="evidence" value="ECO:0007669"/>
    <property type="project" value="UniProtKB-ARBA"/>
</dbReference>
<dbReference type="NCBIfam" id="TIGR00756">
    <property type="entry name" value="PPR"/>
    <property type="match status" value="4"/>
</dbReference>
<dbReference type="FunFam" id="1.25.40.10:FF:000285">
    <property type="entry name" value="Pentatricopeptide repeat-containing protein, chloroplastic"/>
    <property type="match status" value="1"/>
</dbReference>
<evidence type="ECO:0000313" key="5">
    <source>
        <dbReference type="RefSeq" id="XP_020112911.1"/>
    </source>
</evidence>
<dbReference type="Pfam" id="PF01535">
    <property type="entry name" value="PPR"/>
    <property type="match status" value="6"/>
</dbReference>
<keyword evidence="2" id="KW-0809">Transit peptide</keyword>
<feature type="repeat" description="PPR" evidence="3">
    <location>
        <begin position="47"/>
        <end position="77"/>
    </location>
</feature>
<dbReference type="RefSeq" id="XP_020112911.1">
    <property type="nucleotide sequence ID" value="XM_020257322.1"/>
</dbReference>
<feature type="repeat" description="PPR" evidence="3">
    <location>
        <begin position="282"/>
        <end position="316"/>
    </location>
</feature>
<dbReference type="InterPro" id="IPR011990">
    <property type="entry name" value="TPR-like_helical_dom_sf"/>
</dbReference>
<dbReference type="Pfam" id="PF13041">
    <property type="entry name" value="PPR_2"/>
    <property type="match status" value="2"/>
</dbReference>
<dbReference type="PANTHER" id="PTHR24015">
    <property type="entry name" value="OS07G0578800 PROTEIN-RELATED"/>
    <property type="match status" value="1"/>
</dbReference>
<dbReference type="GeneID" id="109727272"/>
<dbReference type="FunFam" id="1.25.40.10:FF:000694">
    <property type="entry name" value="Pentatricopeptide repeat-containing protein At3g50420"/>
    <property type="match status" value="1"/>
</dbReference>
<dbReference type="AlphaFoldDB" id="A0A6P5GW68"/>
<dbReference type="Proteomes" id="UP000515123">
    <property type="component" value="Linkage group 22"/>
</dbReference>
<feature type="repeat" description="PPR" evidence="3">
    <location>
        <begin position="523"/>
        <end position="557"/>
    </location>
</feature>